<keyword evidence="1" id="KW-0812">Transmembrane</keyword>
<sequence length="598" mass="63774">MSAIDLLQSAGHSPFVLAVGLFLLPFIHEDVAIVAATLLLQDASVSSTVVVPSLFSGMVASDAAFYGLGVFAARLPWTQKVMARPGLDAVAGALEKRILETMLLVRLVPGLLLPCFMTFGARRFCFRSFLGASSIFSMIYLAVVLGIALFVCRHWPAAISDSRLMMVLAVPVSLAVVYAMRWAATLVAPRLVARASIGAAGRWDGDGIGQGLDPEIDRELDPALDRAAGRPLPPPAVASFPRPVAAAERIPPLVFYAPLAANWLRLALAYRSFSLPTAANPTITTGGMWGERKSEYLASAGPLARSFMAPTLVFAKPEGAGGRWGEAAAAQCAAAGLSWPLVLKPDIGWQGYGVRAVADAAEFGAALAALPAEVPFLAQAMSPYRGEAGLLYARLPGAPRGEVVSLAIRHHPAVMGNGRTTVAELIAADPRLSWKSACYLGRGAGHRGLPEALLRTVPAVGEIVTLTFIGSQRVGGFYRDGSSLITAALEARFDAISRDMAEFHYGRFDIRFDSPAALMCGEEFQIIEVNGIGGEAIHVWDPAFGLGHVYRELFRQQALLFEIGDRQRQRGVRPCGTVELVAALMRQSRLIGLYPASE</sequence>
<evidence type="ECO:0000313" key="2">
    <source>
        <dbReference type="EMBL" id="BBF94899.1"/>
    </source>
</evidence>
<dbReference type="RefSeq" id="WP_126401940.1">
    <property type="nucleotide sequence ID" value="NZ_AP018907.1"/>
</dbReference>
<evidence type="ECO:0000313" key="3">
    <source>
        <dbReference type="Proteomes" id="UP000266934"/>
    </source>
</evidence>
<feature type="transmembrane region" description="Helical" evidence="1">
    <location>
        <begin position="164"/>
        <end position="184"/>
    </location>
</feature>
<dbReference type="Proteomes" id="UP000266934">
    <property type="component" value="Chromosome"/>
</dbReference>
<dbReference type="EMBL" id="AP018907">
    <property type="protein sequence ID" value="BBF94899.1"/>
    <property type="molecule type" value="Genomic_DNA"/>
</dbReference>
<feature type="transmembrane region" description="Helical" evidence="1">
    <location>
        <begin position="103"/>
        <end position="122"/>
    </location>
</feature>
<name>A0A348G5R6_9HYPH</name>
<dbReference type="SUPFAM" id="SSF56059">
    <property type="entry name" value="Glutathione synthetase ATP-binding domain-like"/>
    <property type="match status" value="1"/>
</dbReference>
<dbReference type="KEGG" id="blag:BLTE_35840"/>
<feature type="transmembrane region" description="Helical" evidence="1">
    <location>
        <begin position="53"/>
        <end position="75"/>
    </location>
</feature>
<gene>
    <name evidence="2" type="ORF">BLTE_35840</name>
</gene>
<dbReference type="OrthoDB" id="9775266at2"/>
<feature type="transmembrane region" description="Helical" evidence="1">
    <location>
        <begin position="15"/>
        <end position="41"/>
    </location>
</feature>
<organism evidence="2 3">
    <name type="scientific">Blastochloris tepida</name>
    <dbReference type="NCBI Taxonomy" id="2233851"/>
    <lineage>
        <taxon>Bacteria</taxon>
        <taxon>Pseudomonadati</taxon>
        <taxon>Pseudomonadota</taxon>
        <taxon>Alphaproteobacteria</taxon>
        <taxon>Hyphomicrobiales</taxon>
        <taxon>Blastochloridaceae</taxon>
        <taxon>Blastochloris</taxon>
    </lineage>
</organism>
<keyword evidence="1" id="KW-1133">Transmembrane helix</keyword>
<keyword evidence="3" id="KW-1185">Reference proteome</keyword>
<reference evidence="2 3" key="1">
    <citation type="submission" date="2018-08" db="EMBL/GenBank/DDBJ databases">
        <title>Complete genome sequencing of Blastochloris tepida GI.</title>
        <authorList>
            <person name="Tsukatani Y."/>
            <person name="Mori H."/>
        </authorList>
    </citation>
    <scope>NUCLEOTIDE SEQUENCE [LARGE SCALE GENOMIC DNA]</scope>
    <source>
        <strain evidence="2 3">GI</strain>
    </source>
</reference>
<proteinExistence type="predicted"/>
<accession>A0A348G5R6</accession>
<feature type="transmembrane region" description="Helical" evidence="1">
    <location>
        <begin position="128"/>
        <end position="152"/>
    </location>
</feature>
<protein>
    <recommendedName>
        <fullName evidence="4">ATP-grasp domain-containing protein</fullName>
    </recommendedName>
</protein>
<evidence type="ECO:0000256" key="1">
    <source>
        <dbReference type="SAM" id="Phobius"/>
    </source>
</evidence>
<keyword evidence="1" id="KW-0472">Membrane</keyword>
<dbReference type="AlphaFoldDB" id="A0A348G5R6"/>
<evidence type="ECO:0008006" key="4">
    <source>
        <dbReference type="Google" id="ProtNLM"/>
    </source>
</evidence>